<feature type="non-terminal residue" evidence="1">
    <location>
        <position position="505"/>
    </location>
</feature>
<reference evidence="1" key="2">
    <citation type="journal article" date="2022" name="New Phytol.">
        <title>Evolutionary transition to the ectomycorrhizal habit in the genomes of a hyperdiverse lineage of mushroom-forming fungi.</title>
        <authorList>
            <person name="Looney B."/>
            <person name="Miyauchi S."/>
            <person name="Morin E."/>
            <person name="Drula E."/>
            <person name="Courty P.E."/>
            <person name="Kohler A."/>
            <person name="Kuo A."/>
            <person name="LaButti K."/>
            <person name="Pangilinan J."/>
            <person name="Lipzen A."/>
            <person name="Riley R."/>
            <person name="Andreopoulos W."/>
            <person name="He G."/>
            <person name="Johnson J."/>
            <person name="Nolan M."/>
            <person name="Tritt A."/>
            <person name="Barry K.W."/>
            <person name="Grigoriev I.V."/>
            <person name="Nagy L.G."/>
            <person name="Hibbett D."/>
            <person name="Henrissat B."/>
            <person name="Matheny P.B."/>
            <person name="Labbe J."/>
            <person name="Martin F.M."/>
        </authorList>
    </citation>
    <scope>NUCLEOTIDE SEQUENCE</scope>
    <source>
        <strain evidence="1">EC-137</strain>
    </source>
</reference>
<evidence type="ECO:0000313" key="2">
    <source>
        <dbReference type="Proteomes" id="UP000814128"/>
    </source>
</evidence>
<proteinExistence type="predicted"/>
<keyword evidence="2" id="KW-1185">Reference proteome</keyword>
<sequence>PPLQDASADVVDWLSDTQSLSSFALAEKTCEMVCYLWFSKASTTATASKQTSPHLSYMPHRSVNTAHLQFSVSSVFINFMHKLLQTTQLSQSVIVLSLHYVYRLKSRNGTTVPSPGSEFRVAVAGLMMANKFVDDNTYTNKTWSEVSGIELSEINKMEREFLAGINFELYVDKQTYESWVNLLKGLVMNKERDFRYFRKSRQGRATTVVRSQPIAPLVRPRNRNIVLSPRARSSSPVRPHTGAMLPEQAQYMSSMSMDVASPYRSHGKRTALDAFSPTSASFDCERPPAKRPTGLALDIPQTTAIRGPITPSPLESIQFSKLSLGSSPATQQPRSTHESTPAVARHISPQTLVAAYRLDQTKPRPAPQTLYFYSLAGSPLAEDNRARKGRLHYHQPPPNQPTVPYPYQPQPAPVSIQSAHASPHYHAYTLPPVLPHPHDGAWAQPRPHYDSRSYAYGSGALEHVRHPAPPASQDQPPSVALHPPPQGSVRSAPFANAGPPGVQYY</sequence>
<dbReference type="Proteomes" id="UP000814128">
    <property type="component" value="Unassembled WGS sequence"/>
</dbReference>
<accession>A0ACB8QQK8</accession>
<gene>
    <name evidence="1" type="ORF">K488DRAFT_23111</name>
</gene>
<feature type="non-terminal residue" evidence="1">
    <location>
        <position position="1"/>
    </location>
</feature>
<dbReference type="EMBL" id="MU273513">
    <property type="protein sequence ID" value="KAI0033706.1"/>
    <property type="molecule type" value="Genomic_DNA"/>
</dbReference>
<reference evidence="1" key="1">
    <citation type="submission" date="2021-02" db="EMBL/GenBank/DDBJ databases">
        <authorList>
            <consortium name="DOE Joint Genome Institute"/>
            <person name="Ahrendt S."/>
            <person name="Looney B.P."/>
            <person name="Miyauchi S."/>
            <person name="Morin E."/>
            <person name="Drula E."/>
            <person name="Courty P.E."/>
            <person name="Chicoki N."/>
            <person name="Fauchery L."/>
            <person name="Kohler A."/>
            <person name="Kuo A."/>
            <person name="Labutti K."/>
            <person name="Pangilinan J."/>
            <person name="Lipzen A."/>
            <person name="Riley R."/>
            <person name="Andreopoulos W."/>
            <person name="He G."/>
            <person name="Johnson J."/>
            <person name="Barry K.W."/>
            <person name="Grigoriev I.V."/>
            <person name="Nagy L."/>
            <person name="Hibbett D."/>
            <person name="Henrissat B."/>
            <person name="Matheny P.B."/>
            <person name="Labbe J."/>
            <person name="Martin F."/>
        </authorList>
    </citation>
    <scope>NUCLEOTIDE SEQUENCE</scope>
    <source>
        <strain evidence="1">EC-137</strain>
    </source>
</reference>
<protein>
    <submittedName>
        <fullName evidence="1">Cyclin-domain-containing protein</fullName>
    </submittedName>
</protein>
<evidence type="ECO:0000313" key="1">
    <source>
        <dbReference type="EMBL" id="KAI0033706.1"/>
    </source>
</evidence>
<name>A0ACB8QQK8_9AGAM</name>
<comment type="caution">
    <text evidence="1">The sequence shown here is derived from an EMBL/GenBank/DDBJ whole genome shotgun (WGS) entry which is preliminary data.</text>
</comment>
<organism evidence="1 2">
    <name type="scientific">Vararia minispora EC-137</name>
    <dbReference type="NCBI Taxonomy" id="1314806"/>
    <lineage>
        <taxon>Eukaryota</taxon>
        <taxon>Fungi</taxon>
        <taxon>Dikarya</taxon>
        <taxon>Basidiomycota</taxon>
        <taxon>Agaricomycotina</taxon>
        <taxon>Agaricomycetes</taxon>
        <taxon>Russulales</taxon>
        <taxon>Lachnocladiaceae</taxon>
        <taxon>Vararia</taxon>
    </lineage>
</organism>